<name>A0AAD5WET9_PARTN</name>
<evidence type="ECO:0000313" key="1">
    <source>
        <dbReference type="EMBL" id="KAJ1367640.1"/>
    </source>
</evidence>
<protein>
    <submittedName>
        <fullName evidence="1">Uncharacterized protein</fullName>
    </submittedName>
</protein>
<gene>
    <name evidence="1" type="ORF">KIN20_028591</name>
</gene>
<accession>A0AAD5WET9</accession>
<reference evidence="1" key="1">
    <citation type="submission" date="2021-06" db="EMBL/GenBank/DDBJ databases">
        <title>Parelaphostrongylus tenuis whole genome reference sequence.</title>
        <authorList>
            <person name="Garwood T.J."/>
            <person name="Larsen P.A."/>
            <person name="Fountain-Jones N.M."/>
            <person name="Garbe J.R."/>
            <person name="Macchietto M.G."/>
            <person name="Kania S.A."/>
            <person name="Gerhold R.W."/>
            <person name="Richards J.E."/>
            <person name="Wolf T.M."/>
        </authorList>
    </citation>
    <scope>NUCLEOTIDE SEQUENCE</scope>
    <source>
        <strain evidence="1">MNPRO001-30</strain>
        <tissue evidence="1">Meninges</tissue>
    </source>
</reference>
<dbReference type="AlphaFoldDB" id="A0AAD5WET9"/>
<evidence type="ECO:0000313" key="2">
    <source>
        <dbReference type="Proteomes" id="UP001196413"/>
    </source>
</evidence>
<comment type="caution">
    <text evidence="1">The sequence shown here is derived from an EMBL/GenBank/DDBJ whole genome shotgun (WGS) entry which is preliminary data.</text>
</comment>
<proteinExistence type="predicted"/>
<organism evidence="1 2">
    <name type="scientific">Parelaphostrongylus tenuis</name>
    <name type="common">Meningeal worm</name>
    <dbReference type="NCBI Taxonomy" id="148309"/>
    <lineage>
        <taxon>Eukaryota</taxon>
        <taxon>Metazoa</taxon>
        <taxon>Ecdysozoa</taxon>
        <taxon>Nematoda</taxon>
        <taxon>Chromadorea</taxon>
        <taxon>Rhabditida</taxon>
        <taxon>Rhabditina</taxon>
        <taxon>Rhabditomorpha</taxon>
        <taxon>Strongyloidea</taxon>
        <taxon>Metastrongylidae</taxon>
        <taxon>Parelaphostrongylus</taxon>
    </lineage>
</organism>
<sequence>MVLLKECLNSSFFIWSGNYFAQIRRLAMGQRLAPTLAIAFMSKVEAPNSISGRYSTKQMWQRRDSDAHSAFVSNLVHISCHLFVNMGNHYNPLK</sequence>
<keyword evidence="2" id="KW-1185">Reference proteome</keyword>
<dbReference type="EMBL" id="JAHQIW010005966">
    <property type="protein sequence ID" value="KAJ1367640.1"/>
    <property type="molecule type" value="Genomic_DNA"/>
</dbReference>
<dbReference type="Proteomes" id="UP001196413">
    <property type="component" value="Unassembled WGS sequence"/>
</dbReference>